<gene>
    <name evidence="2" type="ORF">PSM36_1878</name>
</gene>
<evidence type="ECO:0000313" key="3">
    <source>
        <dbReference type="Proteomes" id="UP000187464"/>
    </source>
</evidence>
<organism evidence="2 3">
    <name type="scientific">Proteiniphilum saccharofermentans</name>
    <dbReference type="NCBI Taxonomy" id="1642647"/>
    <lineage>
        <taxon>Bacteria</taxon>
        <taxon>Pseudomonadati</taxon>
        <taxon>Bacteroidota</taxon>
        <taxon>Bacteroidia</taxon>
        <taxon>Bacteroidales</taxon>
        <taxon>Dysgonomonadaceae</taxon>
        <taxon>Proteiniphilum</taxon>
    </lineage>
</organism>
<dbReference type="AlphaFoldDB" id="A0A1R3TAR9"/>
<dbReference type="Proteomes" id="UP000187464">
    <property type="component" value="Chromosome I"/>
</dbReference>
<keyword evidence="3" id="KW-1185">Reference proteome</keyword>
<name>A0A1R3TAR9_9BACT</name>
<dbReference type="Pfam" id="PF14321">
    <property type="entry name" value="DUF4382"/>
    <property type="match status" value="1"/>
</dbReference>
<dbReference type="RefSeq" id="WP_076930663.1">
    <property type="nucleotide sequence ID" value="NZ_DAMBAO010000003.1"/>
</dbReference>
<accession>A0A1R3TAR9</accession>
<dbReference type="KEGG" id="psac:PSM36_1878"/>
<dbReference type="EMBL" id="LT605205">
    <property type="protein sequence ID" value="SCD20694.1"/>
    <property type="molecule type" value="Genomic_DNA"/>
</dbReference>
<protein>
    <recommendedName>
        <fullName evidence="1">DUF4382 domain-containing protein</fullName>
    </recommendedName>
</protein>
<evidence type="ECO:0000313" key="2">
    <source>
        <dbReference type="EMBL" id="SCD20694.1"/>
    </source>
</evidence>
<dbReference type="PROSITE" id="PS51257">
    <property type="entry name" value="PROKAR_LIPOPROTEIN"/>
    <property type="match status" value="1"/>
</dbReference>
<reference evidence="2 3" key="1">
    <citation type="submission" date="2016-08" db="EMBL/GenBank/DDBJ databases">
        <authorList>
            <person name="Seilhamer J.J."/>
        </authorList>
    </citation>
    <scope>NUCLEOTIDE SEQUENCE [LARGE SCALE GENOMIC DNA]</scope>
    <source>
        <strain evidence="2">M3/6</strain>
    </source>
</reference>
<feature type="domain" description="DUF4382" evidence="1">
    <location>
        <begin position="32"/>
        <end position="178"/>
    </location>
</feature>
<proteinExistence type="predicted"/>
<dbReference type="STRING" id="1642647.PSM36_1878"/>
<evidence type="ECO:0000259" key="1">
    <source>
        <dbReference type="Pfam" id="PF14321"/>
    </source>
</evidence>
<sequence length="281" mass="32043">MYYRIFRYIVLIAVLLFLGQACEDEDPSVNSSRLRLKLTDAASVAMKEFYVDISEISVFLVDTAMHEGEWYTLEFSGKTYDVLTLRNGKMIQLVDQYVPAGKELQQIKLKFGNDNRMVVITDSIKTIPLSIHPDLEDGLVIDAVSMEMRLNTISNMVIDLNASLSVLTTEEGDYWLYPVARAFPEVYGGKLKGYVAPLDANPYVKVIQDTDTFFTFPEREKLGDQMLMFQFIGLKEGEWEVHFVPDPQTNFRDTVIIAAIEEGKPFDISPKPVRLKRIAEE</sequence>
<dbReference type="InterPro" id="IPR025491">
    <property type="entry name" value="DUF4382"/>
</dbReference>